<feature type="region of interest" description="Disordered" evidence="1">
    <location>
        <begin position="1"/>
        <end position="43"/>
    </location>
</feature>
<accession>A0ABS8RT03</accession>
<organism evidence="2 3">
    <name type="scientific">Datura stramonium</name>
    <name type="common">Jimsonweed</name>
    <name type="synonym">Common thornapple</name>
    <dbReference type="NCBI Taxonomy" id="4076"/>
    <lineage>
        <taxon>Eukaryota</taxon>
        <taxon>Viridiplantae</taxon>
        <taxon>Streptophyta</taxon>
        <taxon>Embryophyta</taxon>
        <taxon>Tracheophyta</taxon>
        <taxon>Spermatophyta</taxon>
        <taxon>Magnoliopsida</taxon>
        <taxon>eudicotyledons</taxon>
        <taxon>Gunneridae</taxon>
        <taxon>Pentapetalae</taxon>
        <taxon>asterids</taxon>
        <taxon>lamiids</taxon>
        <taxon>Solanales</taxon>
        <taxon>Solanaceae</taxon>
        <taxon>Solanoideae</taxon>
        <taxon>Datureae</taxon>
        <taxon>Datura</taxon>
    </lineage>
</organism>
<comment type="caution">
    <text evidence="2">The sequence shown here is derived from an EMBL/GenBank/DDBJ whole genome shotgun (WGS) entry which is preliminary data.</text>
</comment>
<proteinExistence type="predicted"/>
<evidence type="ECO:0000256" key="1">
    <source>
        <dbReference type="SAM" id="MobiDB-lite"/>
    </source>
</evidence>
<dbReference type="EMBL" id="JACEIK010000084">
    <property type="protein sequence ID" value="MCD7449165.1"/>
    <property type="molecule type" value="Genomic_DNA"/>
</dbReference>
<keyword evidence="3" id="KW-1185">Reference proteome</keyword>
<gene>
    <name evidence="2" type="ORF">HAX54_049528</name>
</gene>
<sequence>KFDELENSSGYNEFEDSENEISDFNTASAKRGSGKQSFEDGSKLVSVEVQNSLLNEQGDP</sequence>
<reference evidence="2 3" key="1">
    <citation type="journal article" date="2021" name="BMC Genomics">
        <title>Datura genome reveals duplications of psychoactive alkaloid biosynthetic genes and high mutation rate following tissue culture.</title>
        <authorList>
            <person name="Rajewski A."/>
            <person name="Carter-House D."/>
            <person name="Stajich J."/>
            <person name="Litt A."/>
        </authorList>
    </citation>
    <scope>NUCLEOTIDE SEQUENCE [LARGE SCALE GENOMIC DNA]</scope>
    <source>
        <strain evidence="2">AR-01</strain>
    </source>
</reference>
<feature type="non-terminal residue" evidence="2">
    <location>
        <position position="1"/>
    </location>
</feature>
<name>A0ABS8RT03_DATST</name>
<feature type="non-terminal residue" evidence="2">
    <location>
        <position position="60"/>
    </location>
</feature>
<evidence type="ECO:0000313" key="3">
    <source>
        <dbReference type="Proteomes" id="UP000823775"/>
    </source>
</evidence>
<dbReference type="Proteomes" id="UP000823775">
    <property type="component" value="Unassembled WGS sequence"/>
</dbReference>
<evidence type="ECO:0000313" key="2">
    <source>
        <dbReference type="EMBL" id="MCD7449165.1"/>
    </source>
</evidence>
<protein>
    <submittedName>
        <fullName evidence="2">Uncharacterized protein</fullName>
    </submittedName>
</protein>